<dbReference type="EMBL" id="JBHTBD010000004">
    <property type="protein sequence ID" value="MFC7295321.1"/>
    <property type="molecule type" value="Genomic_DNA"/>
</dbReference>
<dbReference type="RefSeq" id="WP_157807810.1">
    <property type="nucleotide sequence ID" value="NZ_JBHTBD010000004.1"/>
</dbReference>
<evidence type="ECO:0000313" key="1">
    <source>
        <dbReference type="EMBL" id="MFC7295321.1"/>
    </source>
</evidence>
<reference evidence="2" key="1">
    <citation type="journal article" date="2019" name="Int. J. Syst. Evol. Microbiol.">
        <title>The Global Catalogue of Microorganisms (GCM) 10K type strain sequencing project: providing services to taxonomists for standard genome sequencing and annotation.</title>
        <authorList>
            <consortium name="The Broad Institute Genomics Platform"/>
            <consortium name="The Broad Institute Genome Sequencing Center for Infectious Disease"/>
            <person name="Wu L."/>
            <person name="Ma J."/>
        </authorList>
    </citation>
    <scope>NUCLEOTIDE SEQUENCE [LARGE SCALE GENOMIC DNA]</scope>
    <source>
        <strain evidence="2">CCUG 60559</strain>
    </source>
</reference>
<organism evidence="1 2">
    <name type="scientific">Marinobacter aromaticivorans</name>
    <dbReference type="NCBI Taxonomy" id="1494078"/>
    <lineage>
        <taxon>Bacteria</taxon>
        <taxon>Pseudomonadati</taxon>
        <taxon>Pseudomonadota</taxon>
        <taxon>Gammaproteobacteria</taxon>
        <taxon>Pseudomonadales</taxon>
        <taxon>Marinobacteraceae</taxon>
        <taxon>Marinobacter</taxon>
    </lineage>
</organism>
<evidence type="ECO:0000313" key="2">
    <source>
        <dbReference type="Proteomes" id="UP001596506"/>
    </source>
</evidence>
<protein>
    <submittedName>
        <fullName evidence="1">Uncharacterized protein</fullName>
    </submittedName>
</protein>
<sequence>MGQFGEGTHVVSMSFEGRNDIKNDDVVWGECEMLLADDGDDASLIKG</sequence>
<name>A0ABW2IWW1_9GAMM</name>
<dbReference type="Proteomes" id="UP001596506">
    <property type="component" value="Unassembled WGS sequence"/>
</dbReference>
<accession>A0ABW2IWW1</accession>
<keyword evidence="2" id="KW-1185">Reference proteome</keyword>
<comment type="caution">
    <text evidence="1">The sequence shown here is derived from an EMBL/GenBank/DDBJ whole genome shotgun (WGS) entry which is preliminary data.</text>
</comment>
<proteinExistence type="predicted"/>
<gene>
    <name evidence="1" type="ORF">ACFQQA_11350</name>
</gene>